<dbReference type="PANTHER" id="PTHR44520:SF1">
    <property type="entry name" value="TWO-COMPONENT SYSTEM REGULATORY PROTEIN"/>
    <property type="match status" value="1"/>
</dbReference>
<evidence type="ECO:0000256" key="1">
    <source>
        <dbReference type="PROSITE-ProRule" id="PRU00169"/>
    </source>
</evidence>
<dbReference type="SUPFAM" id="SSF52172">
    <property type="entry name" value="CheY-like"/>
    <property type="match status" value="1"/>
</dbReference>
<evidence type="ECO:0000259" key="2">
    <source>
        <dbReference type="PROSITE" id="PS50110"/>
    </source>
</evidence>
<dbReference type="SMART" id="SM00448">
    <property type="entry name" value="REC"/>
    <property type="match status" value="1"/>
</dbReference>
<feature type="modified residue" description="4-aspartylphosphate" evidence="1">
    <location>
        <position position="62"/>
    </location>
</feature>
<accession>A0A177MVH0</accession>
<dbReference type="OrthoDB" id="9793549at2"/>
<dbReference type="InterPro" id="IPR011006">
    <property type="entry name" value="CheY-like_superfamily"/>
</dbReference>
<dbReference type="AlphaFoldDB" id="A0A177MVH0"/>
<protein>
    <submittedName>
        <fullName evidence="3">Two-component system response regulator</fullName>
    </submittedName>
</protein>
<evidence type="ECO:0000313" key="3">
    <source>
        <dbReference type="EMBL" id="OAI09706.1"/>
    </source>
</evidence>
<reference evidence="3 4" key="1">
    <citation type="submission" date="2016-03" db="EMBL/GenBank/DDBJ databases">
        <authorList>
            <person name="Ploux O."/>
        </authorList>
    </citation>
    <scope>NUCLEOTIDE SEQUENCE [LARGE SCALE GENOMIC DNA]</scope>
    <source>
        <strain evidence="3 4">R-45370</strain>
    </source>
</reference>
<dbReference type="EMBL" id="LUUI01000167">
    <property type="protein sequence ID" value="OAI09706.1"/>
    <property type="molecule type" value="Genomic_DNA"/>
</dbReference>
<dbReference type="InterPro" id="IPR052893">
    <property type="entry name" value="TCS_response_regulator"/>
</dbReference>
<dbReference type="InterPro" id="IPR001789">
    <property type="entry name" value="Sig_transdc_resp-reg_receiver"/>
</dbReference>
<comment type="caution">
    <text evidence="3">The sequence shown here is derived from an EMBL/GenBank/DDBJ whole genome shotgun (WGS) entry which is preliminary data.</text>
</comment>
<evidence type="ECO:0000313" key="4">
    <source>
        <dbReference type="Proteomes" id="UP000078476"/>
    </source>
</evidence>
<gene>
    <name evidence="3" type="ORF">A1359_18475</name>
</gene>
<dbReference type="Pfam" id="PF00072">
    <property type="entry name" value="Response_reg"/>
    <property type="match status" value="1"/>
</dbReference>
<sequence length="141" mass="16052">MNTYPPILLVDDNPVDVDLTLRAFKRRKLVNEVLVARDGEEALAWIPRWESGEQKPAVILLDLKMPRVDGLTVLRELKAHPLLHMIPVVILTTSKEDKDISTAYALGANSYIVKPVEFEKFMDVAQQVELYWCVLNEKPIA</sequence>
<proteinExistence type="predicted"/>
<feature type="domain" description="Response regulatory" evidence="2">
    <location>
        <begin position="6"/>
        <end position="129"/>
    </location>
</feature>
<dbReference type="GO" id="GO:0000160">
    <property type="term" value="P:phosphorelay signal transduction system"/>
    <property type="evidence" value="ECO:0007669"/>
    <property type="project" value="InterPro"/>
</dbReference>
<dbReference type="RefSeq" id="WP_066988177.1">
    <property type="nucleotide sequence ID" value="NZ_LUUI01000167.1"/>
</dbReference>
<keyword evidence="1" id="KW-0597">Phosphoprotein</keyword>
<dbReference type="PANTHER" id="PTHR44520">
    <property type="entry name" value="RESPONSE REGULATOR RCP1-RELATED"/>
    <property type="match status" value="1"/>
</dbReference>
<dbReference type="Gene3D" id="3.40.50.2300">
    <property type="match status" value="1"/>
</dbReference>
<dbReference type="CDD" id="cd17557">
    <property type="entry name" value="REC_Rcp-like"/>
    <property type="match status" value="1"/>
</dbReference>
<dbReference type="STRING" id="980561.A1359_18475"/>
<organism evidence="3 4">
    <name type="scientific">Methylomonas lenta</name>
    <dbReference type="NCBI Taxonomy" id="980561"/>
    <lineage>
        <taxon>Bacteria</taxon>
        <taxon>Pseudomonadati</taxon>
        <taxon>Pseudomonadota</taxon>
        <taxon>Gammaproteobacteria</taxon>
        <taxon>Methylococcales</taxon>
        <taxon>Methylococcaceae</taxon>
        <taxon>Methylomonas</taxon>
    </lineage>
</organism>
<name>A0A177MVH0_9GAMM</name>
<dbReference type="Proteomes" id="UP000078476">
    <property type="component" value="Unassembled WGS sequence"/>
</dbReference>
<keyword evidence="4" id="KW-1185">Reference proteome</keyword>
<dbReference type="PROSITE" id="PS50110">
    <property type="entry name" value="RESPONSE_REGULATORY"/>
    <property type="match status" value="1"/>
</dbReference>